<feature type="signal peptide" evidence="2">
    <location>
        <begin position="1"/>
        <end position="22"/>
    </location>
</feature>
<protein>
    <recommendedName>
        <fullName evidence="5">Non-hemolytic phospholipase C</fullName>
    </recommendedName>
</protein>
<keyword evidence="2" id="KW-0732">Signal</keyword>
<name>A0ABR1J015_9AGAR</name>
<dbReference type="Pfam" id="PF04185">
    <property type="entry name" value="Phosphoesterase"/>
    <property type="match status" value="1"/>
</dbReference>
<sequence>MSAFAIIRRFAAFAAIVGLAKADSLADVEHVVLFMQENRAFDHYFGTLAGVRGFKDPNVQVNADGRSVFFQQVNSLLSNATDHLLPFYLNDAGGDFVNGTQCMVAGSNAWGENHAALASGQNDMWAIGNSPFSVGYFKREDIPVHFAVADAWTIGDMYQEGVIASTNPNRVIWQSGSINVPGGNVNSSMGPVLDNNETPGCSSLTLTLENGTTIRSPKNFSCFPYDWKTVPEHIQDAGITWKEYQAVQNFGDNPLVSFEIFQNLADTNESAPLVQNGISMSGSGNWQGGLDDFKRDAAAGTLPSISYYIGPAELSEHPPNLPRDGGWLWKEIVDAVVSSPKYNKTVLIISFDETGGWGDHVVPFHSPENTPGEWIVNPFTNNITFSGPGFRLPFVVVSPWTRGGNVFAEPADHISQILFLEEWAAAHGTPFRSAEINDWRREHMSNLTNMFDWDNPDPSPVELPFAEMPHSDLLTSLLDGPTNCERLFDGSIQPPVPFGNQTEAMSLFTEQGFKSVRGFLTEGRFLTIESGNSALAISADNSSLVVSNATETKFDTPSQRFVVHATDPTDASANTFKVSAGPDFDGTSATYITPELGLGTKDDGAVFSITFLGASAGYVFQEMESGKFLAIEGDSMMLSDSPSAMKLFSVTF</sequence>
<feature type="chain" id="PRO_5046852891" description="Non-hemolytic phospholipase C" evidence="2">
    <location>
        <begin position="23"/>
        <end position="652"/>
    </location>
</feature>
<dbReference type="InterPro" id="IPR007312">
    <property type="entry name" value="Phosphoesterase"/>
</dbReference>
<gene>
    <name evidence="3" type="ORF">VKT23_015510</name>
</gene>
<reference evidence="3 4" key="1">
    <citation type="submission" date="2024-01" db="EMBL/GenBank/DDBJ databases">
        <title>A draft genome for the cacao thread blight pathogen Marasmiellus scandens.</title>
        <authorList>
            <person name="Baruah I.K."/>
            <person name="Leung J."/>
            <person name="Bukari Y."/>
            <person name="Amoako-Attah I."/>
            <person name="Meinhardt L.W."/>
            <person name="Bailey B.A."/>
            <person name="Cohen S.P."/>
        </authorList>
    </citation>
    <scope>NUCLEOTIDE SEQUENCE [LARGE SCALE GENOMIC DNA]</scope>
    <source>
        <strain evidence="3 4">GH-19</strain>
    </source>
</reference>
<dbReference type="Gene3D" id="3.40.720.10">
    <property type="entry name" value="Alkaline Phosphatase, subunit A"/>
    <property type="match status" value="2"/>
</dbReference>
<dbReference type="CDD" id="cd16014">
    <property type="entry name" value="PLC"/>
    <property type="match status" value="1"/>
</dbReference>
<comment type="caution">
    <text evidence="3">The sequence shown here is derived from an EMBL/GenBank/DDBJ whole genome shotgun (WGS) entry which is preliminary data.</text>
</comment>
<dbReference type="PANTHER" id="PTHR31956">
    <property type="entry name" value="NON-SPECIFIC PHOSPHOLIPASE C4-RELATED"/>
    <property type="match status" value="1"/>
</dbReference>
<proteinExistence type="predicted"/>
<evidence type="ECO:0008006" key="5">
    <source>
        <dbReference type="Google" id="ProtNLM"/>
    </source>
</evidence>
<evidence type="ECO:0000256" key="1">
    <source>
        <dbReference type="ARBA" id="ARBA00022801"/>
    </source>
</evidence>
<keyword evidence="4" id="KW-1185">Reference proteome</keyword>
<organism evidence="3 4">
    <name type="scientific">Marasmiellus scandens</name>
    <dbReference type="NCBI Taxonomy" id="2682957"/>
    <lineage>
        <taxon>Eukaryota</taxon>
        <taxon>Fungi</taxon>
        <taxon>Dikarya</taxon>
        <taxon>Basidiomycota</taxon>
        <taxon>Agaricomycotina</taxon>
        <taxon>Agaricomycetes</taxon>
        <taxon>Agaricomycetidae</taxon>
        <taxon>Agaricales</taxon>
        <taxon>Marasmiineae</taxon>
        <taxon>Omphalotaceae</taxon>
        <taxon>Marasmiellus</taxon>
    </lineage>
</organism>
<dbReference type="Proteomes" id="UP001498398">
    <property type="component" value="Unassembled WGS sequence"/>
</dbReference>
<keyword evidence="1" id="KW-0378">Hydrolase</keyword>
<evidence type="ECO:0000313" key="4">
    <source>
        <dbReference type="Proteomes" id="UP001498398"/>
    </source>
</evidence>
<accession>A0ABR1J015</accession>
<dbReference type="InterPro" id="IPR017850">
    <property type="entry name" value="Alkaline_phosphatase_core_sf"/>
</dbReference>
<dbReference type="PANTHER" id="PTHR31956:SF1">
    <property type="entry name" value="NON-SPECIFIC PHOSPHOLIPASE C1"/>
    <property type="match status" value="1"/>
</dbReference>
<evidence type="ECO:0000313" key="3">
    <source>
        <dbReference type="EMBL" id="KAK7443728.1"/>
    </source>
</evidence>
<evidence type="ECO:0000256" key="2">
    <source>
        <dbReference type="SAM" id="SignalP"/>
    </source>
</evidence>
<dbReference type="EMBL" id="JBANRG010000053">
    <property type="protein sequence ID" value="KAK7443728.1"/>
    <property type="molecule type" value="Genomic_DNA"/>
</dbReference>